<evidence type="ECO:0000313" key="1">
    <source>
        <dbReference type="EMBL" id="BAY57765.1"/>
    </source>
</evidence>
<sequence length="93" mass="10388">MHVLEPFLLDLGLTPDHNKSDIAAEIDAHFTIQRLTEKFLKGEATIDELEDCLAQFGVEPGEYWGIVDENIDAVIDQGTALEDADTIIWLPHV</sequence>
<organism evidence="1 2">
    <name type="scientific">Leptolyngbya boryana NIES-2135</name>
    <dbReference type="NCBI Taxonomy" id="1973484"/>
    <lineage>
        <taxon>Bacteria</taxon>
        <taxon>Bacillati</taxon>
        <taxon>Cyanobacteriota</taxon>
        <taxon>Cyanophyceae</taxon>
        <taxon>Leptolyngbyales</taxon>
        <taxon>Leptolyngbyaceae</taxon>
        <taxon>Leptolyngbya group</taxon>
        <taxon>Leptolyngbya</taxon>
    </lineage>
</organism>
<keyword evidence="2" id="KW-1185">Reference proteome</keyword>
<dbReference type="AlphaFoldDB" id="A0A1Z4JLY9"/>
<gene>
    <name evidence="1" type="ORF">NIES2135_46360</name>
</gene>
<reference evidence="1 2" key="1">
    <citation type="submission" date="2017-06" db="EMBL/GenBank/DDBJ databases">
        <title>Genome sequencing of cyanobaciteial culture collection at National Institute for Environmental Studies (NIES).</title>
        <authorList>
            <person name="Hirose Y."/>
            <person name="Shimura Y."/>
            <person name="Fujisawa T."/>
            <person name="Nakamura Y."/>
            <person name="Kawachi M."/>
        </authorList>
    </citation>
    <scope>NUCLEOTIDE SEQUENCE [LARGE SCALE GENOMIC DNA]</scope>
    <source>
        <strain evidence="1 2">NIES-2135</strain>
    </source>
</reference>
<proteinExistence type="predicted"/>
<dbReference type="EMBL" id="AP018203">
    <property type="protein sequence ID" value="BAY57765.1"/>
    <property type="molecule type" value="Genomic_DNA"/>
</dbReference>
<evidence type="ECO:0000313" key="2">
    <source>
        <dbReference type="Proteomes" id="UP000217895"/>
    </source>
</evidence>
<name>A0A1Z4JLY9_LEPBY</name>
<dbReference type="Proteomes" id="UP000217895">
    <property type="component" value="Chromosome"/>
</dbReference>
<accession>A0A1Z4JLY9</accession>
<protein>
    <submittedName>
        <fullName evidence="1">Uncharacterized protein</fullName>
    </submittedName>
</protein>